<evidence type="ECO:0008006" key="3">
    <source>
        <dbReference type="Google" id="ProtNLM"/>
    </source>
</evidence>
<name>A0A558ALR1_9PSEU</name>
<dbReference type="Gene3D" id="3.10.129.10">
    <property type="entry name" value="Hotdog Thioesterase"/>
    <property type="match status" value="1"/>
</dbReference>
<proteinExistence type="predicted"/>
<organism evidence="1 2">
    <name type="scientific">Amycolatopsis rhizosphaerae</name>
    <dbReference type="NCBI Taxonomy" id="2053003"/>
    <lineage>
        <taxon>Bacteria</taxon>
        <taxon>Bacillati</taxon>
        <taxon>Actinomycetota</taxon>
        <taxon>Actinomycetes</taxon>
        <taxon>Pseudonocardiales</taxon>
        <taxon>Pseudonocardiaceae</taxon>
        <taxon>Amycolatopsis</taxon>
    </lineage>
</organism>
<dbReference type="EMBL" id="VJWX01000527">
    <property type="protein sequence ID" value="TVT25151.1"/>
    <property type="molecule type" value="Genomic_DNA"/>
</dbReference>
<evidence type="ECO:0000313" key="2">
    <source>
        <dbReference type="Proteomes" id="UP000320011"/>
    </source>
</evidence>
<dbReference type="RefSeq" id="WP_144592632.1">
    <property type="nucleotide sequence ID" value="NZ_VJWX01000527.1"/>
</dbReference>
<dbReference type="OrthoDB" id="5495835at2"/>
<accession>A0A558ALR1</accession>
<gene>
    <name evidence="1" type="ORF">FNH05_32290</name>
</gene>
<protein>
    <recommendedName>
        <fullName evidence="3">Thioesterase family protein</fullName>
    </recommendedName>
</protein>
<comment type="caution">
    <text evidence="1">The sequence shown here is derived from an EMBL/GenBank/DDBJ whole genome shotgun (WGS) entry which is preliminary data.</text>
</comment>
<reference evidence="1 2" key="1">
    <citation type="submission" date="2019-07" db="EMBL/GenBank/DDBJ databases">
        <authorList>
            <person name="Duangmal K."/>
            <person name="Teo W.F.A."/>
        </authorList>
    </citation>
    <scope>NUCLEOTIDE SEQUENCE [LARGE SCALE GENOMIC DNA]</scope>
    <source>
        <strain evidence="1 2">TBRC 6029</strain>
    </source>
</reference>
<reference evidence="1 2" key="2">
    <citation type="submission" date="2019-08" db="EMBL/GenBank/DDBJ databases">
        <title>Amycolatopsis acidicola sp. nov., isolated from peat swamp forest soil.</title>
        <authorList>
            <person name="Srisuk N."/>
        </authorList>
    </citation>
    <scope>NUCLEOTIDE SEQUENCE [LARGE SCALE GENOMIC DNA]</scope>
    <source>
        <strain evidence="1 2">TBRC 6029</strain>
    </source>
</reference>
<dbReference type="InterPro" id="IPR029069">
    <property type="entry name" value="HotDog_dom_sf"/>
</dbReference>
<dbReference type="Proteomes" id="UP000320011">
    <property type="component" value="Unassembled WGS sequence"/>
</dbReference>
<keyword evidence="2" id="KW-1185">Reference proteome</keyword>
<dbReference type="SUPFAM" id="SSF54637">
    <property type="entry name" value="Thioesterase/thiol ester dehydrase-isomerase"/>
    <property type="match status" value="1"/>
</dbReference>
<evidence type="ECO:0000313" key="1">
    <source>
        <dbReference type="EMBL" id="TVT25151.1"/>
    </source>
</evidence>
<sequence length="238" mass="24304">MSEHVVIDPRFNGPAASGHGGYVAGLLARAVDGPAEVTLRRPPPLGVPLRLARAEDGSVALTDDSGLIGEARHAGAEPVAVPEPPELELAAKCGEASPLRSAARHPFPTCFACGCGREPGDGLRIIPGPVPGTDLVADVWTPAPDLAGADGAVTTEFVWAALDCPSGLAAMLLDGLPSMLLGRMSSWLLAPVPAGEPVVCAGWLSGHEGRKYFGGSALYSADGTLLAHSSALWIAPRT</sequence>
<dbReference type="AlphaFoldDB" id="A0A558ALR1"/>